<dbReference type="EMBL" id="JALLPJ020000054">
    <property type="protein sequence ID" value="KAL3804099.1"/>
    <property type="molecule type" value="Genomic_DNA"/>
</dbReference>
<organism evidence="3 4">
    <name type="scientific">Cyclotella atomus</name>
    <dbReference type="NCBI Taxonomy" id="382360"/>
    <lineage>
        <taxon>Eukaryota</taxon>
        <taxon>Sar</taxon>
        <taxon>Stramenopiles</taxon>
        <taxon>Ochrophyta</taxon>
        <taxon>Bacillariophyta</taxon>
        <taxon>Coscinodiscophyceae</taxon>
        <taxon>Thalassiosirophycidae</taxon>
        <taxon>Stephanodiscales</taxon>
        <taxon>Stephanodiscaceae</taxon>
        <taxon>Cyclotella</taxon>
    </lineage>
</organism>
<keyword evidence="1" id="KW-0812">Transmembrane</keyword>
<dbReference type="SUPFAM" id="SSF53474">
    <property type="entry name" value="alpha/beta-Hydrolases"/>
    <property type="match status" value="1"/>
</dbReference>
<dbReference type="Pfam" id="PF00561">
    <property type="entry name" value="Abhydrolase_1"/>
    <property type="match status" value="1"/>
</dbReference>
<evidence type="ECO:0000259" key="2">
    <source>
        <dbReference type="Pfam" id="PF00561"/>
    </source>
</evidence>
<feature type="domain" description="AB hydrolase-1" evidence="2">
    <location>
        <begin position="22"/>
        <end position="215"/>
    </location>
</feature>
<dbReference type="InterPro" id="IPR000073">
    <property type="entry name" value="AB_hydrolase_1"/>
</dbReference>
<dbReference type="Gene3D" id="3.40.50.1820">
    <property type="entry name" value="alpha/beta hydrolase"/>
    <property type="match status" value="1"/>
</dbReference>
<dbReference type="PANTHER" id="PTHR43798">
    <property type="entry name" value="MONOACYLGLYCEROL LIPASE"/>
    <property type="match status" value="1"/>
</dbReference>
<proteinExistence type="predicted"/>
<gene>
    <name evidence="3" type="ORF">ACHAWO_007158</name>
</gene>
<dbReference type="InterPro" id="IPR050266">
    <property type="entry name" value="AB_hydrolase_sf"/>
</dbReference>
<keyword evidence="1" id="KW-0472">Membrane</keyword>
<feature type="transmembrane region" description="Helical" evidence="1">
    <location>
        <begin position="261"/>
        <end position="281"/>
    </location>
</feature>
<dbReference type="AlphaFoldDB" id="A0ABD3QUM1"/>
<keyword evidence="4" id="KW-1185">Reference proteome</keyword>
<dbReference type="Proteomes" id="UP001530400">
    <property type="component" value="Unassembled WGS sequence"/>
</dbReference>
<dbReference type="InterPro" id="IPR029058">
    <property type="entry name" value="AB_hydrolase_fold"/>
</dbReference>
<name>A0ABD3QUM1_9STRA</name>
<accession>A0ABD3QUM1</accession>
<dbReference type="PANTHER" id="PTHR43798:SF33">
    <property type="entry name" value="HYDROLASE, PUTATIVE (AFU_ORTHOLOGUE AFUA_2G14860)-RELATED"/>
    <property type="match status" value="1"/>
</dbReference>
<comment type="caution">
    <text evidence="3">The sequence shown here is derived from an EMBL/GenBank/DDBJ whole genome shotgun (WGS) entry which is preliminary data.</text>
</comment>
<evidence type="ECO:0000256" key="1">
    <source>
        <dbReference type="SAM" id="Phobius"/>
    </source>
</evidence>
<protein>
    <recommendedName>
        <fullName evidence="2">AB hydrolase-1 domain-containing protein</fullName>
    </recommendedName>
</protein>
<evidence type="ECO:0000313" key="3">
    <source>
        <dbReference type="EMBL" id="KAL3804099.1"/>
    </source>
</evidence>
<evidence type="ECO:0000313" key="4">
    <source>
        <dbReference type="Proteomes" id="UP001530400"/>
    </source>
</evidence>
<keyword evidence="1" id="KW-1133">Transmembrane helix</keyword>
<sequence>MKDSLPHHLLDAKYYSEVELPALLDHWKLDKYHLIGHSWGTILAQLFSLNAKKTSGLQSLTLAGPLSDAKTCIDAQWDEEDGNLGSLPPFVQNRIHSLEKDGAYSSDDYEAINDVLTTFFTLRTSPAPDCFTRAEEKVNQEIYVGMQGPSEFTVSGTLERFNVTGRLHELNIPVLLTHGKYDTMRPSIVKAMEKEINLSKRKMLPHSGHVSMIDDAGLMNDLVADFLNRVETNTFTIQTDKMTENVLFEQKMIEGSITVSIPVYTAHLILTFALGILLGKIKWNGRGGYNRIE</sequence>
<reference evidence="3 4" key="1">
    <citation type="submission" date="2024-10" db="EMBL/GenBank/DDBJ databases">
        <title>Updated reference genomes for cyclostephanoid diatoms.</title>
        <authorList>
            <person name="Roberts W.R."/>
            <person name="Alverson A.J."/>
        </authorList>
    </citation>
    <scope>NUCLEOTIDE SEQUENCE [LARGE SCALE GENOMIC DNA]</scope>
    <source>
        <strain evidence="3 4">AJA010-31</strain>
    </source>
</reference>